<reference evidence="6" key="1">
    <citation type="submission" date="2018-02" db="EMBL/GenBank/DDBJ databases">
        <authorList>
            <person name="Hausmann B."/>
        </authorList>
    </citation>
    <scope>NUCLEOTIDE SEQUENCE [LARGE SCALE GENOMIC DNA]</scope>
    <source>
        <strain evidence="6">Peat soil MAG SbA1</strain>
    </source>
</reference>
<dbReference type="GO" id="GO:0008757">
    <property type="term" value="F:S-adenosylmethionine-dependent methyltransferase activity"/>
    <property type="evidence" value="ECO:0007669"/>
    <property type="project" value="InterPro"/>
</dbReference>
<dbReference type="PANTHER" id="PTHR43464">
    <property type="entry name" value="METHYLTRANSFERASE"/>
    <property type="match status" value="1"/>
</dbReference>
<evidence type="ECO:0000256" key="1">
    <source>
        <dbReference type="ARBA" id="ARBA00022603"/>
    </source>
</evidence>
<evidence type="ECO:0000259" key="4">
    <source>
        <dbReference type="Pfam" id="PF08241"/>
    </source>
</evidence>
<keyword evidence="3" id="KW-0949">S-adenosyl-L-methionine</keyword>
<feature type="domain" description="Methyltransferase type 11" evidence="4">
    <location>
        <begin position="51"/>
        <end position="149"/>
    </location>
</feature>
<dbReference type="OrthoDB" id="128362at2"/>
<organism evidence="5 6">
    <name type="scientific">Candidatus Sulfotelmatobacter kueseliae</name>
    <dbReference type="NCBI Taxonomy" id="2042962"/>
    <lineage>
        <taxon>Bacteria</taxon>
        <taxon>Pseudomonadati</taxon>
        <taxon>Acidobacteriota</taxon>
        <taxon>Terriglobia</taxon>
        <taxon>Terriglobales</taxon>
        <taxon>Candidatus Korobacteraceae</taxon>
        <taxon>Candidatus Sulfotelmatobacter</taxon>
    </lineage>
</organism>
<keyword evidence="1 5" id="KW-0489">Methyltransferase</keyword>
<dbReference type="GO" id="GO:0032259">
    <property type="term" value="P:methylation"/>
    <property type="evidence" value="ECO:0007669"/>
    <property type="project" value="UniProtKB-KW"/>
</dbReference>
<sequence length="274" mass="30222">MSNENSTREILGFYTAADEASRLRTGWFQLEQARTEELILRHLPPPPATIVDAGGGAGAYACWLATRGYQVHLIDPVPKHVEQARAASNQQPEHPLASAEVGDARHLPRGDASADAVLLLGPLYHLVEKEDRLACLREARRVLRPEGFAWGAAISRFASLLDSLSHGFFDDPAFAPVVARDLEDGQHRNPTGNPLYFTDAYLHRPGELSREFLAAGFQIVELAAIEGPGWIARDFDRLWNDPAQRERLLAVVRKVEKEPSVLGASSHIMAIGRK</sequence>
<dbReference type="Pfam" id="PF08241">
    <property type="entry name" value="Methyltransf_11"/>
    <property type="match status" value="1"/>
</dbReference>
<dbReference type="InterPro" id="IPR013216">
    <property type="entry name" value="Methyltransf_11"/>
</dbReference>
<keyword evidence="2 5" id="KW-0808">Transferase</keyword>
<dbReference type="InterPro" id="IPR029063">
    <property type="entry name" value="SAM-dependent_MTases_sf"/>
</dbReference>
<accession>A0A2U3KV48</accession>
<dbReference type="Gene3D" id="3.40.50.150">
    <property type="entry name" value="Vaccinia Virus protein VP39"/>
    <property type="match status" value="1"/>
</dbReference>
<dbReference type="EMBL" id="OMOD01000143">
    <property type="protein sequence ID" value="SPF43427.1"/>
    <property type="molecule type" value="Genomic_DNA"/>
</dbReference>
<evidence type="ECO:0000313" key="6">
    <source>
        <dbReference type="Proteomes" id="UP000238701"/>
    </source>
</evidence>
<evidence type="ECO:0000256" key="3">
    <source>
        <dbReference type="ARBA" id="ARBA00022691"/>
    </source>
</evidence>
<gene>
    <name evidence="5" type="ORF">SBA1_490008</name>
</gene>
<dbReference type="PANTHER" id="PTHR43464:SF19">
    <property type="entry name" value="UBIQUINONE BIOSYNTHESIS O-METHYLTRANSFERASE, MITOCHONDRIAL"/>
    <property type="match status" value="1"/>
</dbReference>
<dbReference type="AlphaFoldDB" id="A0A2U3KV48"/>
<dbReference type="CDD" id="cd02440">
    <property type="entry name" value="AdoMet_MTases"/>
    <property type="match status" value="1"/>
</dbReference>
<name>A0A2U3KV48_9BACT</name>
<evidence type="ECO:0000313" key="5">
    <source>
        <dbReference type="EMBL" id="SPF43427.1"/>
    </source>
</evidence>
<proteinExistence type="predicted"/>
<protein>
    <submittedName>
        <fullName evidence="5">Methyltransferase type 11</fullName>
    </submittedName>
</protein>
<evidence type="ECO:0000256" key="2">
    <source>
        <dbReference type="ARBA" id="ARBA00022679"/>
    </source>
</evidence>
<dbReference type="SUPFAM" id="SSF53335">
    <property type="entry name" value="S-adenosyl-L-methionine-dependent methyltransferases"/>
    <property type="match status" value="1"/>
</dbReference>
<dbReference type="Proteomes" id="UP000238701">
    <property type="component" value="Unassembled WGS sequence"/>
</dbReference>